<evidence type="ECO:0000256" key="1">
    <source>
        <dbReference type="SAM" id="MobiDB-lite"/>
    </source>
</evidence>
<accession>A0AA39TPU1</accession>
<dbReference type="EMBL" id="JAULSR010000009">
    <property type="protein sequence ID" value="KAK0612681.1"/>
    <property type="molecule type" value="Genomic_DNA"/>
</dbReference>
<comment type="caution">
    <text evidence="2">The sequence shown here is derived from an EMBL/GenBank/DDBJ whole genome shotgun (WGS) entry which is preliminary data.</text>
</comment>
<sequence length="63" mass="6543">MPSVSGQLRDDGNTPNSEADGLPRLPPDPDQPIAPSAACPGRPHTWQPGGAGQPPIFTSTDLR</sequence>
<dbReference type="AlphaFoldDB" id="A0AA39TPU1"/>
<gene>
    <name evidence="2" type="ORF">B0T17DRAFT_544282</name>
</gene>
<evidence type="ECO:0000313" key="3">
    <source>
        <dbReference type="Proteomes" id="UP001174934"/>
    </source>
</evidence>
<keyword evidence="3" id="KW-1185">Reference proteome</keyword>
<dbReference type="Proteomes" id="UP001174934">
    <property type="component" value="Unassembled WGS sequence"/>
</dbReference>
<evidence type="ECO:0000313" key="2">
    <source>
        <dbReference type="EMBL" id="KAK0612681.1"/>
    </source>
</evidence>
<feature type="region of interest" description="Disordered" evidence="1">
    <location>
        <begin position="1"/>
        <end position="63"/>
    </location>
</feature>
<proteinExistence type="predicted"/>
<organism evidence="2 3">
    <name type="scientific">Bombardia bombarda</name>
    <dbReference type="NCBI Taxonomy" id="252184"/>
    <lineage>
        <taxon>Eukaryota</taxon>
        <taxon>Fungi</taxon>
        <taxon>Dikarya</taxon>
        <taxon>Ascomycota</taxon>
        <taxon>Pezizomycotina</taxon>
        <taxon>Sordariomycetes</taxon>
        <taxon>Sordariomycetidae</taxon>
        <taxon>Sordariales</taxon>
        <taxon>Lasiosphaeriaceae</taxon>
        <taxon>Bombardia</taxon>
    </lineage>
</organism>
<feature type="non-terminal residue" evidence="2">
    <location>
        <position position="63"/>
    </location>
</feature>
<reference evidence="2" key="1">
    <citation type="submission" date="2023-06" db="EMBL/GenBank/DDBJ databases">
        <title>Genome-scale phylogeny and comparative genomics of the fungal order Sordariales.</title>
        <authorList>
            <consortium name="Lawrence Berkeley National Laboratory"/>
            <person name="Hensen N."/>
            <person name="Bonometti L."/>
            <person name="Westerberg I."/>
            <person name="Brannstrom I.O."/>
            <person name="Guillou S."/>
            <person name="Cros-Aarteil S."/>
            <person name="Calhoun S."/>
            <person name="Haridas S."/>
            <person name="Kuo A."/>
            <person name="Mondo S."/>
            <person name="Pangilinan J."/>
            <person name="Riley R."/>
            <person name="LaButti K."/>
            <person name="Andreopoulos B."/>
            <person name="Lipzen A."/>
            <person name="Chen C."/>
            <person name="Yanf M."/>
            <person name="Daum C."/>
            <person name="Ng V."/>
            <person name="Clum A."/>
            <person name="Steindorff A."/>
            <person name="Ohm R."/>
            <person name="Martin F."/>
            <person name="Silar P."/>
            <person name="Natvig D."/>
            <person name="Lalanne C."/>
            <person name="Gautier V."/>
            <person name="Ament-velasquez S.L."/>
            <person name="Kruys A."/>
            <person name="Hutchinson M.I."/>
            <person name="Powell A.J."/>
            <person name="Barry K."/>
            <person name="Miller A.N."/>
            <person name="Grigoriev I.V."/>
            <person name="Debuchy R."/>
            <person name="Gladieux P."/>
            <person name="Thoren M.H."/>
            <person name="Johannesson H."/>
        </authorList>
    </citation>
    <scope>NUCLEOTIDE SEQUENCE</scope>
    <source>
        <strain evidence="2">SMH3391-2</strain>
    </source>
</reference>
<name>A0AA39TPU1_9PEZI</name>
<protein>
    <submittedName>
        <fullName evidence="2">Uncharacterized protein</fullName>
    </submittedName>
</protein>